<dbReference type="InterPro" id="IPR050833">
    <property type="entry name" value="Poly_Biosynth_Transport"/>
</dbReference>
<feature type="transmembrane region" description="Helical" evidence="6">
    <location>
        <begin position="375"/>
        <end position="393"/>
    </location>
</feature>
<feature type="transmembrane region" description="Helical" evidence="6">
    <location>
        <begin position="259"/>
        <end position="287"/>
    </location>
</feature>
<gene>
    <name evidence="7" type="ORF">H3N35_07520</name>
</gene>
<reference evidence="7 8" key="1">
    <citation type="journal article" date="2022" name="Mar. Drugs">
        <title>Bioassay-Guided Fractionation Leads to the Detection of Cholic Acid Generated by the Rare Thalassomonas sp.</title>
        <authorList>
            <person name="Pheiffer F."/>
            <person name="Schneider Y.K."/>
            <person name="Hansen E.H."/>
            <person name="Andersen J.H."/>
            <person name="Isaksson J."/>
            <person name="Busche T."/>
            <person name="R C."/>
            <person name="Kalinowski J."/>
            <person name="Zyl L.V."/>
            <person name="Trindade M."/>
        </authorList>
    </citation>
    <scope>NUCLEOTIDE SEQUENCE [LARGE SCALE GENOMIC DNA]</scope>
    <source>
        <strain evidence="7 8">A5K-61T</strain>
    </source>
</reference>
<dbReference type="PANTHER" id="PTHR30250:SF11">
    <property type="entry name" value="O-ANTIGEN TRANSPORTER-RELATED"/>
    <property type="match status" value="1"/>
</dbReference>
<keyword evidence="8" id="KW-1185">Reference proteome</keyword>
<dbReference type="PANTHER" id="PTHR30250">
    <property type="entry name" value="PST FAMILY PREDICTED COLANIC ACID TRANSPORTER"/>
    <property type="match status" value="1"/>
</dbReference>
<dbReference type="Proteomes" id="UP001215231">
    <property type="component" value="Chromosome"/>
</dbReference>
<sequence length="425" mass="46737">MTAGLISSRQLLGKSSQLMALKLTATALAFVFHLLLARHLSIAEYGLFTLALSCLLFSTSVAKQGIEPAVVRYFAQQEEHKLASLYFYVLMLVLFNTLVVSLILFLAANFIAVEFLGTVELVHCIPIVIGLTALQTLLGVNSGVLKGRKFPFTSLLFTGFVVHALAISFFFLQKPASGLAALNLFFYAVLLATFFSFILLYKKLKFKLRLTPEYPIPESGIKPLYQSSRALFVSSFMSLLTQQLSLLLLAKYASLAEVAVYGIALKISLLMGYPLMVLNTITAPLYAKYYGQQNIQAFKSLAFRTTKGLFVLATPLCVFVAVFSSELVAFFGKQYNDSAQILVILALGQWVNLSTGSVVSMLVMAGFEKIHRINAIFILVFTVIALLVFLPAYGVVAAAWVSAIAMALFNLVSLFFVCRLIYSKN</sequence>
<feature type="transmembrane region" description="Helical" evidence="6">
    <location>
        <begin position="152"/>
        <end position="172"/>
    </location>
</feature>
<feature type="transmembrane region" description="Helical" evidence="6">
    <location>
        <begin position="83"/>
        <end position="108"/>
    </location>
</feature>
<evidence type="ECO:0000313" key="7">
    <source>
        <dbReference type="EMBL" id="WDE13279.1"/>
    </source>
</evidence>
<dbReference type="RefSeq" id="WP_274053633.1">
    <property type="nucleotide sequence ID" value="NZ_CP059693.1"/>
</dbReference>
<keyword evidence="2" id="KW-1003">Cell membrane</keyword>
<feature type="transmembrane region" description="Helical" evidence="6">
    <location>
        <begin position="308"/>
        <end position="332"/>
    </location>
</feature>
<organism evidence="7 8">
    <name type="scientific">Thalassomonas haliotis</name>
    <dbReference type="NCBI Taxonomy" id="485448"/>
    <lineage>
        <taxon>Bacteria</taxon>
        <taxon>Pseudomonadati</taxon>
        <taxon>Pseudomonadota</taxon>
        <taxon>Gammaproteobacteria</taxon>
        <taxon>Alteromonadales</taxon>
        <taxon>Colwelliaceae</taxon>
        <taxon>Thalassomonas</taxon>
    </lineage>
</organism>
<dbReference type="EMBL" id="CP059693">
    <property type="protein sequence ID" value="WDE13279.1"/>
    <property type="molecule type" value="Genomic_DNA"/>
</dbReference>
<evidence type="ECO:0000313" key="8">
    <source>
        <dbReference type="Proteomes" id="UP001215231"/>
    </source>
</evidence>
<keyword evidence="3 6" id="KW-0812">Transmembrane</keyword>
<proteinExistence type="predicted"/>
<protein>
    <submittedName>
        <fullName evidence="7">Oligosaccharide flippase family protein</fullName>
    </submittedName>
</protein>
<feature type="transmembrane region" description="Helical" evidence="6">
    <location>
        <begin position="399"/>
        <end position="422"/>
    </location>
</feature>
<feature type="transmembrane region" description="Helical" evidence="6">
    <location>
        <begin position="338"/>
        <end position="363"/>
    </location>
</feature>
<evidence type="ECO:0000256" key="6">
    <source>
        <dbReference type="SAM" id="Phobius"/>
    </source>
</evidence>
<feature type="transmembrane region" description="Helical" evidence="6">
    <location>
        <begin position="42"/>
        <end position="62"/>
    </location>
</feature>
<feature type="transmembrane region" description="Helical" evidence="6">
    <location>
        <begin position="184"/>
        <end position="201"/>
    </location>
</feature>
<evidence type="ECO:0000256" key="5">
    <source>
        <dbReference type="ARBA" id="ARBA00023136"/>
    </source>
</evidence>
<evidence type="ECO:0000256" key="3">
    <source>
        <dbReference type="ARBA" id="ARBA00022692"/>
    </source>
</evidence>
<name>A0ABY7VHS8_9GAMM</name>
<accession>A0ABY7VHS8</accession>
<keyword evidence="4 6" id="KW-1133">Transmembrane helix</keyword>
<feature type="transmembrane region" description="Helical" evidence="6">
    <location>
        <begin position="120"/>
        <end position="140"/>
    </location>
</feature>
<evidence type="ECO:0000256" key="4">
    <source>
        <dbReference type="ARBA" id="ARBA00022989"/>
    </source>
</evidence>
<keyword evidence="5 6" id="KW-0472">Membrane</keyword>
<evidence type="ECO:0000256" key="1">
    <source>
        <dbReference type="ARBA" id="ARBA00004651"/>
    </source>
</evidence>
<comment type="subcellular location">
    <subcellularLocation>
        <location evidence="1">Cell membrane</location>
        <topology evidence="1">Multi-pass membrane protein</topology>
    </subcellularLocation>
</comment>
<evidence type="ECO:0000256" key="2">
    <source>
        <dbReference type="ARBA" id="ARBA00022475"/>
    </source>
</evidence>
<feature type="transmembrane region" description="Helical" evidence="6">
    <location>
        <begin position="18"/>
        <end position="36"/>
    </location>
</feature>
<dbReference type="Pfam" id="PF13440">
    <property type="entry name" value="Polysacc_synt_3"/>
    <property type="match status" value="1"/>
</dbReference>